<gene>
    <name evidence="1" type="ORF">SAMN05421812_101230</name>
</gene>
<accession>A0A239G593</accession>
<reference evidence="1 2" key="1">
    <citation type="submission" date="2017-06" db="EMBL/GenBank/DDBJ databases">
        <authorList>
            <person name="Kim H.J."/>
            <person name="Triplett B.A."/>
        </authorList>
    </citation>
    <scope>NUCLEOTIDE SEQUENCE [LARGE SCALE GENOMIC DNA]</scope>
    <source>
        <strain evidence="1 2">CGMCC 4.5593</strain>
    </source>
</reference>
<name>A0A239G593_9ACTN</name>
<evidence type="ECO:0000313" key="2">
    <source>
        <dbReference type="Proteomes" id="UP000198362"/>
    </source>
</evidence>
<proteinExistence type="predicted"/>
<sequence length="153" mass="16887">MDALIRVADDGVLGRGRTEDFPMVAAQALARGVDLPALRELAGLGRDDVRDAADLFERAMTELGHPLREGDAIRWARIREAATSLLEKRTAPPNAAGEIAELLRTLDDPDGRTEDFAWHLHVLSVIWEDHPADRPDTVATIKSTVSEIIGYRR</sequence>
<dbReference type="Proteomes" id="UP000198362">
    <property type="component" value="Unassembled WGS sequence"/>
</dbReference>
<keyword evidence="2" id="KW-1185">Reference proteome</keyword>
<dbReference type="EMBL" id="FZPH01000001">
    <property type="protein sequence ID" value="SNS64155.1"/>
    <property type="molecule type" value="Genomic_DNA"/>
</dbReference>
<protein>
    <submittedName>
        <fullName evidence="1">Uncharacterized protein</fullName>
    </submittedName>
</protein>
<dbReference type="AlphaFoldDB" id="A0A239G593"/>
<organism evidence="1 2">
    <name type="scientific">Asanoa hainanensis</name>
    <dbReference type="NCBI Taxonomy" id="560556"/>
    <lineage>
        <taxon>Bacteria</taxon>
        <taxon>Bacillati</taxon>
        <taxon>Actinomycetota</taxon>
        <taxon>Actinomycetes</taxon>
        <taxon>Micromonosporales</taxon>
        <taxon>Micromonosporaceae</taxon>
        <taxon>Asanoa</taxon>
    </lineage>
</organism>
<evidence type="ECO:0000313" key="1">
    <source>
        <dbReference type="EMBL" id="SNS64155.1"/>
    </source>
</evidence>